<dbReference type="PANTHER" id="PTHR30106">
    <property type="entry name" value="INNER MEMBRANE PROTEIN YEIH-RELATED"/>
    <property type="match status" value="1"/>
</dbReference>
<evidence type="ECO:0000313" key="9">
    <source>
        <dbReference type="Proteomes" id="UP000573001"/>
    </source>
</evidence>
<comment type="subcellular location">
    <subcellularLocation>
        <location evidence="1">Cell membrane</location>
        <topology evidence="1">Multi-pass membrane protein</topology>
    </subcellularLocation>
</comment>
<feature type="transmembrane region" description="Helical" evidence="7">
    <location>
        <begin position="267"/>
        <end position="288"/>
    </location>
</feature>
<evidence type="ECO:0000256" key="1">
    <source>
        <dbReference type="ARBA" id="ARBA00004651"/>
    </source>
</evidence>
<comment type="similarity">
    <text evidence="2">Belongs to the UPF0324 family.</text>
</comment>
<keyword evidence="9" id="KW-1185">Reference proteome</keyword>
<feature type="transmembrane region" description="Helical" evidence="7">
    <location>
        <begin position="228"/>
        <end position="246"/>
    </location>
</feature>
<dbReference type="InterPro" id="IPR018383">
    <property type="entry name" value="UPF0324_pro"/>
</dbReference>
<evidence type="ECO:0000256" key="5">
    <source>
        <dbReference type="ARBA" id="ARBA00022989"/>
    </source>
</evidence>
<dbReference type="PANTHER" id="PTHR30106:SF1">
    <property type="entry name" value="UPF0324 MEMBRANE PROTEIN FN0533"/>
    <property type="match status" value="1"/>
</dbReference>
<proteinExistence type="inferred from homology"/>
<protein>
    <submittedName>
        <fullName evidence="8">Sulfate exporter family transporter</fullName>
    </submittedName>
</protein>
<evidence type="ECO:0000256" key="6">
    <source>
        <dbReference type="ARBA" id="ARBA00023136"/>
    </source>
</evidence>
<feature type="transmembrane region" description="Helical" evidence="7">
    <location>
        <begin position="328"/>
        <end position="352"/>
    </location>
</feature>
<keyword evidence="3" id="KW-1003">Cell membrane</keyword>
<keyword evidence="6 7" id="KW-0472">Membrane</keyword>
<evidence type="ECO:0000256" key="4">
    <source>
        <dbReference type="ARBA" id="ARBA00022692"/>
    </source>
</evidence>
<feature type="transmembrane region" description="Helical" evidence="7">
    <location>
        <begin position="12"/>
        <end position="29"/>
    </location>
</feature>
<feature type="transmembrane region" description="Helical" evidence="7">
    <location>
        <begin position="294"/>
        <end position="316"/>
    </location>
</feature>
<keyword evidence="5 7" id="KW-1133">Transmembrane helix</keyword>
<feature type="transmembrane region" description="Helical" evidence="7">
    <location>
        <begin position="35"/>
        <end position="53"/>
    </location>
</feature>
<feature type="transmembrane region" description="Helical" evidence="7">
    <location>
        <begin position="162"/>
        <end position="183"/>
    </location>
</feature>
<sequence length="355" mass="35795">MVFVNPQSLRSAVPGVAVAVAVGLVATLVGMAVPVVGGPVPAVVMGAVVGWLVRRRRQRDGGTGGLGVLQPGVRFASSRVLQVAVVLLGAQLSIRSVLRIGAETLPVMLTTLVVCLTAAWGIGRLLRVSGALRTLIGVGTGICGASAIAAVTPVIGAVSADVAYAMSTIFLCNIAAVFVFPLVGHALGLSQHAFGVFAGTAVNDTSSVVATATVYGRQATDTAVVVKLVRTLMIIPIVVGLAGLEARRASREQLASAVGPGRAGGVGVFRLVPWFLIGFLVVVLLRTVGVVPAAAAPGFATAATFLITVALAAIGVSTDFGALRRAGFRPMLLGIVLWVLVAGTSLGAQAAFGLL</sequence>
<evidence type="ECO:0000256" key="7">
    <source>
        <dbReference type="SAM" id="Phobius"/>
    </source>
</evidence>
<name>A0ABX2M714_9MICO</name>
<feature type="transmembrane region" description="Helical" evidence="7">
    <location>
        <begin position="104"/>
        <end position="123"/>
    </location>
</feature>
<gene>
    <name evidence="8" type="ORF">HP507_01695</name>
</gene>
<comment type="caution">
    <text evidence="8">The sequence shown here is derived from an EMBL/GenBank/DDBJ whole genome shotgun (WGS) entry which is preliminary data.</text>
</comment>
<dbReference type="Pfam" id="PF03601">
    <property type="entry name" value="Cons_hypoth698"/>
    <property type="match status" value="1"/>
</dbReference>
<accession>A0ABX2M714</accession>
<feature type="transmembrane region" description="Helical" evidence="7">
    <location>
        <begin position="135"/>
        <end position="156"/>
    </location>
</feature>
<evidence type="ECO:0000256" key="3">
    <source>
        <dbReference type="ARBA" id="ARBA00022475"/>
    </source>
</evidence>
<keyword evidence="4 7" id="KW-0812">Transmembrane</keyword>
<organism evidence="8 9">
    <name type="scientific">Curtobacterium pusillum</name>
    <dbReference type="NCBI Taxonomy" id="69373"/>
    <lineage>
        <taxon>Bacteria</taxon>
        <taxon>Bacillati</taxon>
        <taxon>Actinomycetota</taxon>
        <taxon>Actinomycetes</taxon>
        <taxon>Micrococcales</taxon>
        <taxon>Microbacteriaceae</taxon>
        <taxon>Curtobacterium</taxon>
    </lineage>
</organism>
<dbReference type="Proteomes" id="UP000573001">
    <property type="component" value="Unassembled WGS sequence"/>
</dbReference>
<evidence type="ECO:0000256" key="2">
    <source>
        <dbReference type="ARBA" id="ARBA00007977"/>
    </source>
</evidence>
<evidence type="ECO:0000313" key="8">
    <source>
        <dbReference type="EMBL" id="NUU12563.1"/>
    </source>
</evidence>
<dbReference type="EMBL" id="JABMCE010000045">
    <property type="protein sequence ID" value="NUU12563.1"/>
    <property type="molecule type" value="Genomic_DNA"/>
</dbReference>
<reference evidence="8 9" key="1">
    <citation type="submission" date="2020-05" db="EMBL/GenBank/DDBJ databases">
        <title>Genome Sequencing of Type Strains.</title>
        <authorList>
            <person name="Lemaire J.F."/>
            <person name="Inderbitzin P."/>
            <person name="Gregorio O.A."/>
            <person name="Collins S.B."/>
            <person name="Wespe N."/>
            <person name="Knight-Connoni V."/>
        </authorList>
    </citation>
    <scope>NUCLEOTIDE SEQUENCE [LARGE SCALE GENOMIC DNA]</scope>
    <source>
        <strain evidence="8 9">ATCC 19096</strain>
    </source>
</reference>